<feature type="non-terminal residue" evidence="1">
    <location>
        <position position="1"/>
    </location>
</feature>
<sequence length="45" mass="5336">SIKKELGKLIPSYMIPRNIKIIKQFPTNVNGKIDRKKLLEEIKWI</sequence>
<dbReference type="SUPFAM" id="SSF56801">
    <property type="entry name" value="Acetyl-CoA synthetase-like"/>
    <property type="match status" value="1"/>
</dbReference>
<gene>
    <name evidence="1" type="ORF">Q604_UNBc4C00290G0002</name>
</gene>
<evidence type="ECO:0000313" key="1">
    <source>
        <dbReference type="EMBL" id="ETJ15423.1"/>
    </source>
</evidence>
<proteinExistence type="predicted"/>
<reference evidence="1" key="1">
    <citation type="submission" date="2013-12" db="EMBL/GenBank/DDBJ databases">
        <title>A Varibaculum cambriense genome reconstructed from a premature infant gut community with otherwise low bacterial novelty that shifts toward anaerobic metabolism during the third week of life.</title>
        <authorList>
            <person name="Brown C.T."/>
            <person name="Sharon I."/>
            <person name="Thomas B.C."/>
            <person name="Castelle C.J."/>
            <person name="Morowitz M.J."/>
            <person name="Banfield J.F."/>
        </authorList>
    </citation>
    <scope>NUCLEOTIDE SEQUENCE</scope>
</reference>
<organism evidence="1">
    <name type="scientific">human gut metagenome</name>
    <dbReference type="NCBI Taxonomy" id="408170"/>
    <lineage>
        <taxon>unclassified sequences</taxon>
        <taxon>metagenomes</taxon>
        <taxon>organismal metagenomes</taxon>
    </lineage>
</organism>
<protein>
    <submittedName>
        <fullName evidence="1">D-alanine-poly(Phosphoribitol) ligase subunit 1</fullName>
    </submittedName>
</protein>
<dbReference type="EMBL" id="AZMM01019071">
    <property type="protein sequence ID" value="ETJ15423.1"/>
    <property type="molecule type" value="Genomic_DNA"/>
</dbReference>
<comment type="caution">
    <text evidence="1">The sequence shown here is derived from an EMBL/GenBank/DDBJ whole genome shotgun (WGS) entry which is preliminary data.</text>
</comment>
<dbReference type="AlphaFoldDB" id="W1WB94"/>
<dbReference type="Gene3D" id="3.30.300.30">
    <property type="match status" value="1"/>
</dbReference>
<dbReference type="GO" id="GO:0016874">
    <property type="term" value="F:ligase activity"/>
    <property type="evidence" value="ECO:0007669"/>
    <property type="project" value="UniProtKB-KW"/>
</dbReference>
<accession>W1WB94</accession>
<name>W1WB94_9ZZZZ</name>
<keyword evidence="1" id="KW-0436">Ligase</keyword>
<dbReference type="InterPro" id="IPR045851">
    <property type="entry name" value="AMP-bd_C_sf"/>
</dbReference>